<dbReference type="EMBL" id="CASHSV030000034">
    <property type="protein sequence ID" value="CAJ2644583.1"/>
    <property type="molecule type" value="Genomic_DNA"/>
</dbReference>
<reference evidence="1" key="1">
    <citation type="submission" date="2023-10" db="EMBL/GenBank/DDBJ databases">
        <authorList>
            <person name="Rodriguez Cubillos JULIANA M."/>
            <person name="De Vega J."/>
        </authorList>
    </citation>
    <scope>NUCLEOTIDE SEQUENCE</scope>
</reference>
<evidence type="ECO:0000313" key="1">
    <source>
        <dbReference type="EMBL" id="CAJ2644583.1"/>
    </source>
</evidence>
<name>A0ACB0JHK5_TRIPR</name>
<sequence>MSVFRVCLLFKVIAASGAVKHEAFVEEVKKLFTKLSTNPSTASQLVEKEPAVFTGSEVRMLDDDIPLAQFAVAFEGASWKDPDSIPLMIMQAMLGSWHKMNLTMDFCLCFILRSFGCIHCPKWREH</sequence>
<accession>A0ACB0JHK5</accession>
<protein>
    <submittedName>
        <fullName evidence="1">Uncharacterized protein</fullName>
    </submittedName>
</protein>
<organism evidence="1 2">
    <name type="scientific">Trifolium pratense</name>
    <name type="common">Red clover</name>
    <dbReference type="NCBI Taxonomy" id="57577"/>
    <lineage>
        <taxon>Eukaryota</taxon>
        <taxon>Viridiplantae</taxon>
        <taxon>Streptophyta</taxon>
        <taxon>Embryophyta</taxon>
        <taxon>Tracheophyta</taxon>
        <taxon>Spermatophyta</taxon>
        <taxon>Magnoliopsida</taxon>
        <taxon>eudicotyledons</taxon>
        <taxon>Gunneridae</taxon>
        <taxon>Pentapetalae</taxon>
        <taxon>rosids</taxon>
        <taxon>fabids</taxon>
        <taxon>Fabales</taxon>
        <taxon>Fabaceae</taxon>
        <taxon>Papilionoideae</taxon>
        <taxon>50 kb inversion clade</taxon>
        <taxon>NPAAA clade</taxon>
        <taxon>Hologalegina</taxon>
        <taxon>IRL clade</taxon>
        <taxon>Trifolieae</taxon>
        <taxon>Trifolium</taxon>
    </lineage>
</organism>
<gene>
    <name evidence="1" type="ORF">MILVUS5_LOCUS13565</name>
</gene>
<comment type="caution">
    <text evidence="1">The sequence shown here is derived from an EMBL/GenBank/DDBJ whole genome shotgun (WGS) entry which is preliminary data.</text>
</comment>
<dbReference type="Proteomes" id="UP001177021">
    <property type="component" value="Unassembled WGS sequence"/>
</dbReference>
<evidence type="ECO:0000313" key="2">
    <source>
        <dbReference type="Proteomes" id="UP001177021"/>
    </source>
</evidence>
<proteinExistence type="predicted"/>
<keyword evidence="2" id="KW-1185">Reference proteome</keyword>